<dbReference type="PROSITE" id="PS00775">
    <property type="entry name" value="GLYCOSYL_HYDROL_F3"/>
    <property type="match status" value="1"/>
</dbReference>
<gene>
    <name evidence="13" type="ORF">BS47DRAFT_1292010</name>
</gene>
<dbReference type="InterPro" id="IPR013783">
    <property type="entry name" value="Ig-like_fold"/>
</dbReference>
<evidence type="ECO:0000256" key="5">
    <source>
        <dbReference type="ARBA" id="ARBA00022801"/>
    </source>
</evidence>
<accession>A0A9P6DVR6</accession>
<comment type="caution">
    <text evidence="13">The sequence shown here is derived from an EMBL/GenBank/DDBJ whole genome shotgun (WGS) entry which is preliminary data.</text>
</comment>
<comment type="pathway">
    <text evidence="2 11">Glycan metabolism; cellulose degradation.</text>
</comment>
<dbReference type="EMBL" id="MU128937">
    <property type="protein sequence ID" value="KAF9516696.1"/>
    <property type="molecule type" value="Genomic_DNA"/>
</dbReference>
<dbReference type="GO" id="GO:0008422">
    <property type="term" value="F:beta-glucosidase activity"/>
    <property type="evidence" value="ECO:0007669"/>
    <property type="project" value="UniProtKB-EC"/>
</dbReference>
<dbReference type="Gene3D" id="2.60.40.10">
    <property type="entry name" value="Immunoglobulins"/>
    <property type="match status" value="1"/>
</dbReference>
<dbReference type="InterPro" id="IPR017853">
    <property type="entry name" value="GH"/>
</dbReference>
<evidence type="ECO:0000256" key="6">
    <source>
        <dbReference type="ARBA" id="ARBA00023001"/>
    </source>
</evidence>
<keyword evidence="8 11" id="KW-0119">Carbohydrate metabolism</keyword>
<keyword evidence="5 11" id="KW-0378">Hydrolase</keyword>
<keyword evidence="10 11" id="KW-0624">Polysaccharide degradation</keyword>
<reference evidence="13" key="1">
    <citation type="journal article" date="2020" name="Nat. Commun.">
        <title>Large-scale genome sequencing of mycorrhizal fungi provides insights into the early evolution of symbiotic traits.</title>
        <authorList>
            <person name="Miyauchi S."/>
            <person name="Kiss E."/>
            <person name="Kuo A."/>
            <person name="Drula E."/>
            <person name="Kohler A."/>
            <person name="Sanchez-Garcia M."/>
            <person name="Morin E."/>
            <person name="Andreopoulos B."/>
            <person name="Barry K.W."/>
            <person name="Bonito G."/>
            <person name="Buee M."/>
            <person name="Carver A."/>
            <person name="Chen C."/>
            <person name="Cichocki N."/>
            <person name="Clum A."/>
            <person name="Culley D."/>
            <person name="Crous P.W."/>
            <person name="Fauchery L."/>
            <person name="Girlanda M."/>
            <person name="Hayes R.D."/>
            <person name="Keri Z."/>
            <person name="LaButti K."/>
            <person name="Lipzen A."/>
            <person name="Lombard V."/>
            <person name="Magnuson J."/>
            <person name="Maillard F."/>
            <person name="Murat C."/>
            <person name="Nolan M."/>
            <person name="Ohm R.A."/>
            <person name="Pangilinan J."/>
            <person name="Pereira M.F."/>
            <person name="Perotto S."/>
            <person name="Peter M."/>
            <person name="Pfister S."/>
            <person name="Riley R."/>
            <person name="Sitrit Y."/>
            <person name="Stielow J.B."/>
            <person name="Szollosi G."/>
            <person name="Zifcakova L."/>
            <person name="Stursova M."/>
            <person name="Spatafora J.W."/>
            <person name="Tedersoo L."/>
            <person name="Vaario L.M."/>
            <person name="Yamada A."/>
            <person name="Yan M."/>
            <person name="Wang P."/>
            <person name="Xu J."/>
            <person name="Bruns T."/>
            <person name="Baldrian P."/>
            <person name="Vilgalys R."/>
            <person name="Dunand C."/>
            <person name="Henrissat B."/>
            <person name="Grigoriev I.V."/>
            <person name="Hibbett D."/>
            <person name="Nagy L.G."/>
            <person name="Martin F.M."/>
        </authorList>
    </citation>
    <scope>NUCLEOTIDE SEQUENCE</scope>
    <source>
        <strain evidence="13">UP504</strain>
    </source>
</reference>
<dbReference type="AlphaFoldDB" id="A0A9P6DVR6"/>
<evidence type="ECO:0000256" key="11">
    <source>
        <dbReference type="RuleBase" id="RU361161"/>
    </source>
</evidence>
<feature type="domain" description="Fibronectin type III-like" evidence="12">
    <location>
        <begin position="670"/>
        <end position="739"/>
    </location>
</feature>
<dbReference type="InterPro" id="IPR002772">
    <property type="entry name" value="Glyco_hydro_3_C"/>
</dbReference>
<evidence type="ECO:0000256" key="2">
    <source>
        <dbReference type="ARBA" id="ARBA00004987"/>
    </source>
</evidence>
<evidence type="ECO:0000256" key="7">
    <source>
        <dbReference type="ARBA" id="ARBA00023180"/>
    </source>
</evidence>
<dbReference type="InterPro" id="IPR036881">
    <property type="entry name" value="Glyco_hydro_3_C_sf"/>
</dbReference>
<evidence type="ECO:0000256" key="10">
    <source>
        <dbReference type="ARBA" id="ARBA00023326"/>
    </source>
</evidence>
<dbReference type="SUPFAM" id="SSF52279">
    <property type="entry name" value="Beta-D-glucan exohydrolase, C-terminal domain"/>
    <property type="match status" value="1"/>
</dbReference>
<protein>
    <recommendedName>
        <fullName evidence="4 11">beta-glucosidase</fullName>
        <ecNumber evidence="4 11">3.2.1.21</ecNumber>
    </recommendedName>
</protein>
<dbReference type="SMART" id="SM01217">
    <property type="entry name" value="Fn3_like"/>
    <property type="match status" value="1"/>
</dbReference>
<dbReference type="GO" id="GO:0030245">
    <property type="term" value="P:cellulose catabolic process"/>
    <property type="evidence" value="ECO:0007669"/>
    <property type="project" value="UniProtKB-KW"/>
</dbReference>
<name>A0A9P6DVR6_9AGAM</name>
<sequence length="749" mass="81700">MPPLPGSRNFTRTPTVRGVGSWERPVQRARAVVAGLTLEERVNLTTGTGWSLGHCVGNIGPIDRIGFPGLCLEDSPLGVRAADHVTAFPAGINAAATWDRGYLRTSFKHKCAEFRGKGVNIQLGPMMNMGRNAAGGRNWEGFGADPYLAGEAAYETVVGIQSQGVQACAKHYIGNEQEHNRTTSSSNIDDKTLHEVYLHPFLRAVAADIASIMCSYINGTWSCENLNSLSDILKGELGFQGFVMSDWGATHSTLDAEAGLDMTMPGDIVYVLRTYSYFGPNLTDYVNNGTISDIRLNDMATRILAAYYLTKQDDEFPATNFDAFLRNSSFNQHVVVTDSDHQQIAYDIAVASTILLKNVDNALPLKKPKTLAMIGSDCEPSPYGPNFYSDRGGDSGTLAMGWGSGTCDFPYLISPLEAIQGRGRKDLTSVSWFTDDWDLDSAGYAAAYNDVAIVFVNSDSGEGYIIVDGIEGDRNNLTAWNNGDALIQTVAGNNSNTVVVIHSVGPLILEPWIEHPNITAVVWAGLPGQESGSALRDILYGDANPSGRLPYTIAKNASDYSGGIITDSDPLSIKQVPYTERLLIDYRHFDTYGIKPRYEFGFGLSYTNFKYSNLIINRTTYGDEGYLEAAWVKGNVAKHSIGSSLDTWLHRPVWNVTFDVTNTGSMAGAEVSQLYLEFPRSAENPPSVLRGFERTFLRIGQTSKVTMMLSRYDLSVWNSVQQGWSRPPGSIGVHIGASSRDFRLSGAIA</sequence>
<dbReference type="InterPro" id="IPR026891">
    <property type="entry name" value="Fn3-like"/>
</dbReference>
<dbReference type="PRINTS" id="PR00133">
    <property type="entry name" value="GLHYDRLASE3"/>
</dbReference>
<dbReference type="InterPro" id="IPR001764">
    <property type="entry name" value="Glyco_hydro_3_N"/>
</dbReference>
<keyword evidence="14" id="KW-1185">Reference proteome</keyword>
<organism evidence="13 14">
    <name type="scientific">Hydnum rufescens UP504</name>
    <dbReference type="NCBI Taxonomy" id="1448309"/>
    <lineage>
        <taxon>Eukaryota</taxon>
        <taxon>Fungi</taxon>
        <taxon>Dikarya</taxon>
        <taxon>Basidiomycota</taxon>
        <taxon>Agaricomycotina</taxon>
        <taxon>Agaricomycetes</taxon>
        <taxon>Cantharellales</taxon>
        <taxon>Hydnaceae</taxon>
        <taxon>Hydnum</taxon>
    </lineage>
</organism>
<evidence type="ECO:0000256" key="9">
    <source>
        <dbReference type="ARBA" id="ARBA00023295"/>
    </source>
</evidence>
<dbReference type="FunFam" id="3.40.50.1700:FF:000003">
    <property type="entry name" value="Probable beta-glucosidase"/>
    <property type="match status" value="1"/>
</dbReference>
<evidence type="ECO:0000313" key="13">
    <source>
        <dbReference type="EMBL" id="KAF9516696.1"/>
    </source>
</evidence>
<comment type="similarity">
    <text evidence="3 11">Belongs to the glycosyl hydrolase 3 family.</text>
</comment>
<dbReference type="Pfam" id="PF14310">
    <property type="entry name" value="Fn3-like"/>
    <property type="match status" value="1"/>
</dbReference>
<keyword evidence="6" id="KW-0136">Cellulose degradation</keyword>
<dbReference type="InterPro" id="IPR036962">
    <property type="entry name" value="Glyco_hydro_3_N_sf"/>
</dbReference>
<evidence type="ECO:0000256" key="8">
    <source>
        <dbReference type="ARBA" id="ARBA00023277"/>
    </source>
</evidence>
<dbReference type="Proteomes" id="UP000886523">
    <property type="component" value="Unassembled WGS sequence"/>
</dbReference>
<evidence type="ECO:0000256" key="1">
    <source>
        <dbReference type="ARBA" id="ARBA00000448"/>
    </source>
</evidence>
<evidence type="ECO:0000313" key="14">
    <source>
        <dbReference type="Proteomes" id="UP000886523"/>
    </source>
</evidence>
<dbReference type="InterPro" id="IPR019800">
    <property type="entry name" value="Glyco_hydro_3_AS"/>
</dbReference>
<dbReference type="FunFam" id="3.20.20.300:FF:000002">
    <property type="entry name" value="Probable beta-glucosidase"/>
    <property type="match status" value="1"/>
</dbReference>
<keyword evidence="9 11" id="KW-0326">Glycosidase</keyword>
<dbReference type="EC" id="3.2.1.21" evidence="4 11"/>
<evidence type="ECO:0000259" key="12">
    <source>
        <dbReference type="SMART" id="SM01217"/>
    </source>
</evidence>
<dbReference type="Gene3D" id="3.20.20.300">
    <property type="entry name" value="Glycoside hydrolase, family 3, N-terminal domain"/>
    <property type="match status" value="1"/>
</dbReference>
<dbReference type="InterPro" id="IPR050288">
    <property type="entry name" value="Cellulose_deg_GH3"/>
</dbReference>
<dbReference type="Gene3D" id="3.40.50.1700">
    <property type="entry name" value="Glycoside hydrolase family 3 C-terminal domain"/>
    <property type="match status" value="1"/>
</dbReference>
<dbReference type="Pfam" id="PF00933">
    <property type="entry name" value="Glyco_hydro_3"/>
    <property type="match status" value="1"/>
</dbReference>
<dbReference type="Pfam" id="PF01915">
    <property type="entry name" value="Glyco_hydro_3_C"/>
    <property type="match status" value="1"/>
</dbReference>
<evidence type="ECO:0000256" key="3">
    <source>
        <dbReference type="ARBA" id="ARBA00005336"/>
    </source>
</evidence>
<keyword evidence="7" id="KW-0325">Glycoprotein</keyword>
<dbReference type="SUPFAM" id="SSF51445">
    <property type="entry name" value="(Trans)glycosidases"/>
    <property type="match status" value="1"/>
</dbReference>
<dbReference type="PANTHER" id="PTHR42715">
    <property type="entry name" value="BETA-GLUCOSIDASE"/>
    <property type="match status" value="1"/>
</dbReference>
<proteinExistence type="inferred from homology"/>
<dbReference type="OrthoDB" id="416222at2759"/>
<comment type="catalytic activity">
    <reaction evidence="1 11">
        <text>Hydrolysis of terminal, non-reducing beta-D-glucosyl residues with release of beta-D-glucose.</text>
        <dbReference type="EC" id="3.2.1.21"/>
    </reaction>
</comment>
<evidence type="ECO:0000256" key="4">
    <source>
        <dbReference type="ARBA" id="ARBA00012744"/>
    </source>
</evidence>
<dbReference type="PANTHER" id="PTHR42715:SF2">
    <property type="entry name" value="BETA-GLUCOSIDASE F-RELATED"/>
    <property type="match status" value="1"/>
</dbReference>